<dbReference type="OrthoDB" id="2940559at2"/>
<accession>A0A0J5TGF4</accession>
<evidence type="ECO:0000313" key="1">
    <source>
        <dbReference type="EMBL" id="KZE43733.1"/>
    </source>
</evidence>
<sequence length="65" mass="7361">MMRAVKLLMELVAVAVGVGLVMTMLSVERTRTETPKAGRDVTAFPVTRFGMKVWMRKSRESSMER</sequence>
<name>A0A0J5TGF4_9BACI</name>
<dbReference type="AlphaFoldDB" id="A0A0J5TGF4"/>
<protein>
    <submittedName>
        <fullName evidence="1">Uncharacterized protein</fullName>
    </submittedName>
</protein>
<dbReference type="RefSeq" id="WP_048004468.1">
    <property type="nucleotide sequence ID" value="NZ_CAXQIX010000044.1"/>
</dbReference>
<proteinExistence type="predicted"/>
<gene>
    <name evidence="1" type="ORF">AV649_09685</name>
</gene>
<dbReference type="PATRIC" id="fig|189381.10.peg.3813"/>
<dbReference type="Proteomes" id="UP000076510">
    <property type="component" value="Unassembled WGS sequence"/>
</dbReference>
<evidence type="ECO:0000313" key="2">
    <source>
        <dbReference type="Proteomes" id="UP000076510"/>
    </source>
</evidence>
<reference evidence="2" key="1">
    <citation type="submission" date="2016-01" db="EMBL/GenBank/DDBJ databases">
        <title>Whole genome sequencing of Bhargavaea cecembensis T14.</title>
        <authorList>
            <person name="Hong K.W."/>
        </authorList>
    </citation>
    <scope>NUCLEOTIDE SEQUENCE [LARGE SCALE GENOMIC DNA]</scope>
    <source>
        <strain evidence="2">M19</strain>
    </source>
</reference>
<dbReference type="EMBL" id="LQQY01000046">
    <property type="protein sequence ID" value="KZE43733.1"/>
    <property type="molecule type" value="Genomic_DNA"/>
</dbReference>
<comment type="caution">
    <text evidence="1">The sequence shown here is derived from an EMBL/GenBank/DDBJ whole genome shotgun (WGS) entry which is preliminary data.</text>
</comment>
<organism evidence="1 2">
    <name type="scientific">Rossellomorea marisflavi</name>
    <dbReference type="NCBI Taxonomy" id="189381"/>
    <lineage>
        <taxon>Bacteria</taxon>
        <taxon>Bacillati</taxon>
        <taxon>Bacillota</taxon>
        <taxon>Bacilli</taxon>
        <taxon>Bacillales</taxon>
        <taxon>Bacillaceae</taxon>
        <taxon>Rossellomorea</taxon>
    </lineage>
</organism>